<dbReference type="Pfam" id="PF05717">
    <property type="entry name" value="TnpB_IS66"/>
    <property type="match status" value="1"/>
</dbReference>
<proteinExistence type="predicted"/>
<dbReference type="Proteomes" id="UP001597362">
    <property type="component" value="Unassembled WGS sequence"/>
</dbReference>
<dbReference type="InterPro" id="IPR008878">
    <property type="entry name" value="Transposase_IS66_Orf2"/>
</dbReference>
<dbReference type="EMBL" id="JBHUHO010000001">
    <property type="protein sequence ID" value="MFD2114166.1"/>
    <property type="molecule type" value="Genomic_DNA"/>
</dbReference>
<dbReference type="RefSeq" id="WP_377769156.1">
    <property type="nucleotide sequence ID" value="NZ_JBHUHO010000001.1"/>
</dbReference>
<protein>
    <submittedName>
        <fullName evidence="1">IS66 family insertion sequence element accessory protein TnpB</fullName>
    </submittedName>
</protein>
<keyword evidence="2" id="KW-1185">Reference proteome</keyword>
<evidence type="ECO:0000313" key="2">
    <source>
        <dbReference type="Proteomes" id="UP001597362"/>
    </source>
</evidence>
<gene>
    <name evidence="1" type="primary">tnpB</name>
    <name evidence="1" type="ORF">ACFSJH_00150</name>
</gene>
<reference evidence="2" key="1">
    <citation type="journal article" date="2019" name="Int. J. Syst. Evol. Microbiol.">
        <title>The Global Catalogue of Microorganisms (GCM) 10K type strain sequencing project: providing services to taxonomists for standard genome sequencing and annotation.</title>
        <authorList>
            <consortium name="The Broad Institute Genomics Platform"/>
            <consortium name="The Broad Institute Genome Sequencing Center for Infectious Disease"/>
            <person name="Wu L."/>
            <person name="Ma J."/>
        </authorList>
    </citation>
    <scope>NUCLEOTIDE SEQUENCE [LARGE SCALE GENOMIC DNA]</scope>
    <source>
        <strain evidence="2">GH52</strain>
    </source>
</reference>
<organism evidence="1 2">
    <name type="scientific">Paenibacillus yanchengensis</name>
    <dbReference type="NCBI Taxonomy" id="2035833"/>
    <lineage>
        <taxon>Bacteria</taxon>
        <taxon>Bacillati</taxon>
        <taxon>Bacillota</taxon>
        <taxon>Bacilli</taxon>
        <taxon>Bacillales</taxon>
        <taxon>Paenibacillaceae</taxon>
        <taxon>Paenibacillus</taxon>
    </lineage>
</organism>
<evidence type="ECO:0000313" key="1">
    <source>
        <dbReference type="EMBL" id="MFD2114166.1"/>
    </source>
</evidence>
<comment type="caution">
    <text evidence="1">The sequence shown here is derived from an EMBL/GenBank/DDBJ whole genome shotgun (WGS) entry which is preliminary data.</text>
</comment>
<accession>A0ABW4YEL8</accession>
<name>A0ABW4YEL8_9BACL</name>
<sequence>MLRWIDNIYLATGVTDLRKSIDGLIIKVQVYLQLDPFSRNLF</sequence>